<name>A0A8H7SUS4_9FUNG</name>
<sequence>MSKPLLEEATSSNMASVLNPCPAREWPKNKDELDAFWRLKLSNSTANTVKRATLLQKTLSLKVQLSDKDTTKTTNMLADSPNINTNEVEEENVNSHTNETPNKKRKMLAMKCFRKLPISSKLEQLNEFCGIDNTLDFTKKYFIPQRFSDKVNLIKDYYGLKLSAVLRRDEYTLLKRVGTCHTKEELYHTVQEIDPFSNASNLPYIKLAVQKLCNLYHNTLLLNSNNNEVWYRIIVYGDLFDYVFAVQPCYITKRSDCHSSIIKSLKVLGLLSEDQQDVKLDFIFSNTVIASVGDAFFCEDKPTDRLSKKDEIKSFKLRQQSLLIGNISYHMMPA</sequence>
<proteinExistence type="predicted"/>
<organism evidence="1 2">
    <name type="scientific">Thamnidium elegans</name>
    <dbReference type="NCBI Taxonomy" id="101142"/>
    <lineage>
        <taxon>Eukaryota</taxon>
        <taxon>Fungi</taxon>
        <taxon>Fungi incertae sedis</taxon>
        <taxon>Mucoromycota</taxon>
        <taxon>Mucoromycotina</taxon>
        <taxon>Mucoromycetes</taxon>
        <taxon>Mucorales</taxon>
        <taxon>Mucorineae</taxon>
        <taxon>Mucoraceae</taxon>
        <taxon>Thamnidium</taxon>
    </lineage>
</organism>
<gene>
    <name evidence="1" type="ORF">INT48_004269</name>
</gene>
<evidence type="ECO:0000313" key="2">
    <source>
        <dbReference type="Proteomes" id="UP000613177"/>
    </source>
</evidence>
<dbReference type="Proteomes" id="UP000613177">
    <property type="component" value="Unassembled WGS sequence"/>
</dbReference>
<reference evidence="1" key="1">
    <citation type="submission" date="2021-01" db="EMBL/GenBank/DDBJ databases">
        <title>Metabolic potential, ecology and presence of endohyphal bacteria is reflected in genomic diversity of Mucoromycotina.</title>
        <authorList>
            <person name="Muszewska A."/>
            <person name="Okrasinska A."/>
            <person name="Steczkiewicz K."/>
            <person name="Drgas O."/>
            <person name="Orlowska M."/>
            <person name="Perlinska-Lenart U."/>
            <person name="Aleksandrzak-Piekarczyk T."/>
            <person name="Szatraj K."/>
            <person name="Zielenkiewicz U."/>
            <person name="Pilsyk S."/>
            <person name="Malc E."/>
            <person name="Mieczkowski P."/>
            <person name="Kruszewska J.S."/>
            <person name="Biernat P."/>
            <person name="Pawlowska J."/>
        </authorList>
    </citation>
    <scope>NUCLEOTIDE SEQUENCE</scope>
    <source>
        <strain evidence="1">WA0000018081</strain>
    </source>
</reference>
<dbReference type="EMBL" id="JAEPRE010000024">
    <property type="protein sequence ID" value="KAG2235939.1"/>
    <property type="molecule type" value="Genomic_DNA"/>
</dbReference>
<protein>
    <submittedName>
        <fullName evidence="1">Uncharacterized protein</fullName>
    </submittedName>
</protein>
<comment type="caution">
    <text evidence="1">The sequence shown here is derived from an EMBL/GenBank/DDBJ whole genome shotgun (WGS) entry which is preliminary data.</text>
</comment>
<accession>A0A8H7SUS4</accession>
<evidence type="ECO:0000313" key="1">
    <source>
        <dbReference type="EMBL" id="KAG2235939.1"/>
    </source>
</evidence>
<dbReference type="AlphaFoldDB" id="A0A8H7SUS4"/>
<keyword evidence="2" id="KW-1185">Reference proteome</keyword>